<comment type="caution">
    <text evidence="2">The sequence shown here is derived from an EMBL/GenBank/DDBJ whole genome shotgun (WGS) entry which is preliminary data.</text>
</comment>
<organism evidence="2 3">
    <name type="scientific">Halorubrum pallidum</name>
    <dbReference type="NCBI Taxonomy" id="1526114"/>
    <lineage>
        <taxon>Archaea</taxon>
        <taxon>Methanobacteriati</taxon>
        <taxon>Methanobacteriota</taxon>
        <taxon>Stenosarchaea group</taxon>
        <taxon>Halobacteria</taxon>
        <taxon>Halobacteriales</taxon>
        <taxon>Haloferacaceae</taxon>
        <taxon>Halorubrum</taxon>
    </lineage>
</organism>
<feature type="domain" description="DUF6908" evidence="1">
    <location>
        <begin position="4"/>
        <end position="110"/>
    </location>
</feature>
<keyword evidence="3" id="KW-1185">Reference proteome</keyword>
<sequence>MDTLKEILSNLGVESVEEMAINDPYTVEVPAHQDLTIEKVMPGKVSIGHYYRQRGDLMSDPEVWFDVEGDEWTPISFSNDPYAHEEDPDGLDLSEFLQVWEKNLRSQGFVEAAAEAEPEAT</sequence>
<reference evidence="2 3" key="1">
    <citation type="journal article" date="2019" name="Int. J. Syst. Evol. Microbiol.">
        <title>The Global Catalogue of Microorganisms (GCM) 10K type strain sequencing project: providing services to taxonomists for standard genome sequencing and annotation.</title>
        <authorList>
            <consortium name="The Broad Institute Genomics Platform"/>
            <consortium name="The Broad Institute Genome Sequencing Center for Infectious Disease"/>
            <person name="Wu L."/>
            <person name="Ma J."/>
        </authorList>
    </citation>
    <scope>NUCLEOTIDE SEQUENCE [LARGE SCALE GENOMIC DNA]</scope>
    <source>
        <strain evidence="2 3">PJ61</strain>
    </source>
</reference>
<accession>A0ABD5SZ50</accession>
<dbReference type="Proteomes" id="UP001596274">
    <property type="component" value="Unassembled WGS sequence"/>
</dbReference>
<dbReference type="EMBL" id="JBHSWT010000043">
    <property type="protein sequence ID" value="MFC6770297.1"/>
    <property type="molecule type" value="Genomic_DNA"/>
</dbReference>
<protein>
    <submittedName>
        <fullName evidence="2">DUF6908 domain-containing protein</fullName>
    </submittedName>
</protein>
<dbReference type="AlphaFoldDB" id="A0ABD5SZ50"/>
<evidence type="ECO:0000313" key="3">
    <source>
        <dbReference type="Proteomes" id="UP001596274"/>
    </source>
</evidence>
<gene>
    <name evidence="2" type="ORF">ACFQDD_01945</name>
</gene>
<evidence type="ECO:0000259" key="1">
    <source>
        <dbReference type="Pfam" id="PF21849"/>
    </source>
</evidence>
<proteinExistence type="predicted"/>
<dbReference type="Pfam" id="PF21849">
    <property type="entry name" value="DUF6908"/>
    <property type="match status" value="1"/>
</dbReference>
<name>A0ABD5SZ50_9EURY</name>
<evidence type="ECO:0000313" key="2">
    <source>
        <dbReference type="EMBL" id="MFC6770297.1"/>
    </source>
</evidence>
<dbReference type="InterPro" id="IPR054203">
    <property type="entry name" value="DUF6908"/>
</dbReference>